<evidence type="ECO:0000313" key="2">
    <source>
        <dbReference type="Proteomes" id="UP000225706"/>
    </source>
</evidence>
<evidence type="ECO:0000313" key="1">
    <source>
        <dbReference type="EMBL" id="PFX25173.1"/>
    </source>
</evidence>
<gene>
    <name evidence="1" type="ORF">AWC38_SpisGene10213</name>
</gene>
<organism evidence="1 2">
    <name type="scientific">Stylophora pistillata</name>
    <name type="common">Smooth cauliflower coral</name>
    <dbReference type="NCBI Taxonomy" id="50429"/>
    <lineage>
        <taxon>Eukaryota</taxon>
        <taxon>Metazoa</taxon>
        <taxon>Cnidaria</taxon>
        <taxon>Anthozoa</taxon>
        <taxon>Hexacorallia</taxon>
        <taxon>Scleractinia</taxon>
        <taxon>Astrocoeniina</taxon>
        <taxon>Pocilloporidae</taxon>
        <taxon>Stylophora</taxon>
    </lineage>
</organism>
<dbReference type="Proteomes" id="UP000225706">
    <property type="component" value="Unassembled WGS sequence"/>
</dbReference>
<accession>A0A2B4S810</accession>
<dbReference type="EMBL" id="LSMT01000157">
    <property type="protein sequence ID" value="PFX25173.1"/>
    <property type="molecule type" value="Genomic_DNA"/>
</dbReference>
<comment type="caution">
    <text evidence="1">The sequence shown here is derived from an EMBL/GenBank/DDBJ whole genome shotgun (WGS) entry which is preliminary data.</text>
</comment>
<name>A0A2B4S810_STYPI</name>
<proteinExistence type="predicted"/>
<keyword evidence="2" id="KW-1185">Reference proteome</keyword>
<dbReference type="InterPro" id="IPR011042">
    <property type="entry name" value="6-blade_b-propeller_TolB-like"/>
</dbReference>
<dbReference type="AlphaFoldDB" id="A0A2B4S810"/>
<protein>
    <submittedName>
        <fullName evidence="1">Uncharacterized protein</fullName>
    </submittedName>
</protein>
<dbReference type="Gene3D" id="2.120.10.30">
    <property type="entry name" value="TolB, C-terminal domain"/>
    <property type="match status" value="1"/>
</dbReference>
<reference evidence="2" key="1">
    <citation type="journal article" date="2017" name="bioRxiv">
        <title>Comparative analysis of the genomes of Stylophora pistillata and Acropora digitifera provides evidence for extensive differences between species of corals.</title>
        <authorList>
            <person name="Voolstra C.R."/>
            <person name="Li Y."/>
            <person name="Liew Y.J."/>
            <person name="Baumgarten S."/>
            <person name="Zoccola D."/>
            <person name="Flot J.-F."/>
            <person name="Tambutte S."/>
            <person name="Allemand D."/>
            <person name="Aranda M."/>
        </authorList>
    </citation>
    <scope>NUCLEOTIDE SEQUENCE [LARGE SCALE GENOMIC DNA]</scope>
</reference>
<dbReference type="SUPFAM" id="SSF101898">
    <property type="entry name" value="NHL repeat"/>
    <property type="match status" value="1"/>
</dbReference>
<sequence>MACLQGEAVCQACSKKGQKSSDCLLRACELCLTSGCKCMKLLVLVWTADCEENNKQAMEKLPVVTLSSNGEIADHLRYLRPLPEAVHLAKYFKSAFANWFLYCNGKRLNLSNLRLLYNGGDEVARKKELVRALSKWISDQRKAVKYSATDLNTPKLDKEIKFPLAVTVAATDMLMVTEGHSHCVFQVTIRNDGACLRGTVTLLLKLSESSQLYGLALTGTDLYISDSSSDGGIITISLTTSDSVIIVKNGSLLCHTVHGIGVMNDGDVVSTDQGSRVIRVLSEDGAHREITDFVGSGEEMSKDGSYLAASFSQPTAVCVEGATRFVTDTAVGAVKLIIPTTSLANSGGVI</sequence>